<protein>
    <submittedName>
        <fullName evidence="2">Uncharacterized protein</fullName>
    </submittedName>
</protein>
<sequence length="74" mass="7850">MRGRALLSAVLLTACGFYAGRFLVTEVWYLGLAIAVSIVFSARANPSFTHRDRSVVLLVSAAAFALGLLNAPPV</sequence>
<accession>L0A4X1</accession>
<dbReference type="PROSITE" id="PS51257">
    <property type="entry name" value="PROKAR_LIPOPROTEIN"/>
    <property type="match status" value="1"/>
</dbReference>
<evidence type="ECO:0000313" key="3">
    <source>
        <dbReference type="Proteomes" id="UP000010467"/>
    </source>
</evidence>
<gene>
    <name evidence="2" type="ordered locus">Deipe_2753</name>
</gene>
<dbReference type="EMBL" id="CP003382">
    <property type="protein sequence ID" value="AFZ68217.1"/>
    <property type="molecule type" value="Genomic_DNA"/>
</dbReference>
<dbReference type="Proteomes" id="UP000010467">
    <property type="component" value="Chromosome"/>
</dbReference>
<keyword evidence="1" id="KW-0812">Transmembrane</keyword>
<feature type="transmembrane region" description="Helical" evidence="1">
    <location>
        <begin position="54"/>
        <end position="71"/>
    </location>
</feature>
<organism evidence="2 3">
    <name type="scientific">Deinococcus peraridilitoris (strain DSM 19664 / LMG 22246 / CIP 109416 / KR-200)</name>
    <dbReference type="NCBI Taxonomy" id="937777"/>
    <lineage>
        <taxon>Bacteria</taxon>
        <taxon>Thermotogati</taxon>
        <taxon>Deinococcota</taxon>
        <taxon>Deinococci</taxon>
        <taxon>Deinococcales</taxon>
        <taxon>Deinococcaceae</taxon>
        <taxon>Deinococcus</taxon>
    </lineage>
</organism>
<dbReference type="PATRIC" id="fig|937777.3.peg.2767"/>
<dbReference type="AlphaFoldDB" id="L0A4X1"/>
<keyword evidence="1" id="KW-0472">Membrane</keyword>
<reference evidence="3" key="1">
    <citation type="submission" date="2012-03" db="EMBL/GenBank/DDBJ databases">
        <title>Complete sequence of chromosome of Deinococcus peraridilitoris DSM 19664.</title>
        <authorList>
            <person name="Lucas S."/>
            <person name="Copeland A."/>
            <person name="Lapidus A."/>
            <person name="Glavina del Rio T."/>
            <person name="Dalin E."/>
            <person name="Tice H."/>
            <person name="Bruce D."/>
            <person name="Goodwin L."/>
            <person name="Pitluck S."/>
            <person name="Peters L."/>
            <person name="Mikhailova N."/>
            <person name="Lu M."/>
            <person name="Kyrpides N."/>
            <person name="Mavromatis K."/>
            <person name="Ivanova N."/>
            <person name="Brettin T."/>
            <person name="Detter J.C."/>
            <person name="Han C."/>
            <person name="Larimer F."/>
            <person name="Land M."/>
            <person name="Hauser L."/>
            <person name="Markowitz V."/>
            <person name="Cheng J.-F."/>
            <person name="Hugenholtz P."/>
            <person name="Woyke T."/>
            <person name="Wu D."/>
            <person name="Pukall R."/>
            <person name="Steenblock K."/>
            <person name="Brambilla E."/>
            <person name="Klenk H.-P."/>
            <person name="Eisen J.A."/>
        </authorList>
    </citation>
    <scope>NUCLEOTIDE SEQUENCE [LARGE SCALE GENOMIC DNA]</scope>
    <source>
        <strain evidence="3">DSM 19664 / LMG 22246 / CIP 109416 / KR-200</strain>
    </source>
</reference>
<dbReference type="HOGENOM" id="CLU_2681619_0_0_0"/>
<name>L0A4X1_DEIPD</name>
<keyword evidence="1" id="KW-1133">Transmembrane helix</keyword>
<evidence type="ECO:0000313" key="2">
    <source>
        <dbReference type="EMBL" id="AFZ68217.1"/>
    </source>
</evidence>
<feature type="transmembrane region" description="Helical" evidence="1">
    <location>
        <begin position="26"/>
        <end position="42"/>
    </location>
</feature>
<evidence type="ECO:0000256" key="1">
    <source>
        <dbReference type="SAM" id="Phobius"/>
    </source>
</evidence>
<dbReference type="KEGG" id="dpd:Deipe_2753"/>
<proteinExistence type="predicted"/>
<dbReference type="STRING" id="937777.Deipe_2753"/>
<keyword evidence="3" id="KW-1185">Reference proteome</keyword>